<protein>
    <recommendedName>
        <fullName evidence="4">Oxidoreductase molybdopterin binding domain-containing protein</fullName>
    </recommendedName>
</protein>
<feature type="chain" id="PRO_5011793095" description="Oxidoreductase molybdopterin binding domain-containing protein" evidence="1">
    <location>
        <begin position="24"/>
        <end position="154"/>
    </location>
</feature>
<gene>
    <name evidence="2" type="ORF">SAMN05660472_00920</name>
</gene>
<evidence type="ECO:0000313" key="2">
    <source>
        <dbReference type="EMBL" id="SDK16769.1"/>
    </source>
</evidence>
<evidence type="ECO:0000256" key="1">
    <source>
        <dbReference type="SAM" id="SignalP"/>
    </source>
</evidence>
<organism evidence="2 3">
    <name type="scientific">Natronincola ferrireducens</name>
    <dbReference type="NCBI Taxonomy" id="393762"/>
    <lineage>
        <taxon>Bacteria</taxon>
        <taxon>Bacillati</taxon>
        <taxon>Bacillota</taxon>
        <taxon>Clostridia</taxon>
        <taxon>Peptostreptococcales</taxon>
        <taxon>Natronincolaceae</taxon>
        <taxon>Natronincola</taxon>
    </lineage>
</organism>
<dbReference type="SUPFAM" id="SSF56524">
    <property type="entry name" value="Oxidoreductase molybdopterin-binding domain"/>
    <property type="match status" value="1"/>
</dbReference>
<dbReference type="PROSITE" id="PS51257">
    <property type="entry name" value="PROKAR_LIPOPROTEIN"/>
    <property type="match status" value="1"/>
</dbReference>
<dbReference type="InterPro" id="IPR036374">
    <property type="entry name" value="OxRdtase_Mopterin-bd_sf"/>
</dbReference>
<dbReference type="Proteomes" id="UP000198718">
    <property type="component" value="Unassembled WGS sequence"/>
</dbReference>
<reference evidence="2 3" key="1">
    <citation type="submission" date="2016-10" db="EMBL/GenBank/DDBJ databases">
        <authorList>
            <person name="de Groot N.N."/>
        </authorList>
    </citation>
    <scope>NUCLEOTIDE SEQUENCE [LARGE SCALE GENOMIC DNA]</scope>
    <source>
        <strain evidence="2 3">DSM 18346</strain>
    </source>
</reference>
<keyword evidence="1" id="KW-0732">Signal</keyword>
<accession>A0A1G8ZNT8</accession>
<evidence type="ECO:0008006" key="4">
    <source>
        <dbReference type="Google" id="ProtNLM"/>
    </source>
</evidence>
<dbReference type="EMBL" id="FNFP01000001">
    <property type="protein sequence ID" value="SDK16769.1"/>
    <property type="molecule type" value="Genomic_DNA"/>
</dbReference>
<dbReference type="RefSeq" id="WP_090550892.1">
    <property type="nucleotide sequence ID" value="NZ_FNFP01000001.1"/>
</dbReference>
<proteinExistence type="predicted"/>
<keyword evidence="3" id="KW-1185">Reference proteome</keyword>
<dbReference type="OrthoDB" id="5241952at2"/>
<feature type="signal peptide" evidence="1">
    <location>
        <begin position="1"/>
        <end position="23"/>
    </location>
</feature>
<evidence type="ECO:0000313" key="3">
    <source>
        <dbReference type="Proteomes" id="UP000198718"/>
    </source>
</evidence>
<sequence length="154" mass="17256">MRKSKVMVFLMVMMLILTACRQAEETQGQEIEWTIEIQLADGKDVAFTNLDMETIGLSDYVAERKNKEEMEEKQLTGVTFDQLLEHIGVEGYGMATVEAVDGYSREYVPEMLEGDGAILAIKVDGKDAEPIEFAVDGKGSNWWIKQVAKIVISD</sequence>
<dbReference type="STRING" id="393762.SAMN05660472_00920"/>
<dbReference type="AlphaFoldDB" id="A0A1G8ZNT8"/>
<name>A0A1G8ZNT8_9FIRM</name>